<protein>
    <submittedName>
        <fullName evidence="2">Uncharacterized protein</fullName>
    </submittedName>
</protein>
<evidence type="ECO:0000313" key="2">
    <source>
        <dbReference type="EMBL" id="CCH44878.1"/>
    </source>
</evidence>
<proteinExistence type="predicted"/>
<evidence type="ECO:0000256" key="1">
    <source>
        <dbReference type="SAM" id="MobiDB-lite"/>
    </source>
</evidence>
<reference evidence="2 3" key="1">
    <citation type="journal article" date="2012" name="Eukaryot. Cell">
        <title>Draft genome sequence of Wickerhamomyces ciferrii NRRL Y-1031 F-60-10.</title>
        <authorList>
            <person name="Schneider J."/>
            <person name="Andrea H."/>
            <person name="Blom J."/>
            <person name="Jaenicke S."/>
            <person name="Ruckert C."/>
            <person name="Schorsch C."/>
            <person name="Szczepanowski R."/>
            <person name="Farwick M."/>
            <person name="Goesmann A."/>
            <person name="Puhler A."/>
            <person name="Schaffer S."/>
            <person name="Tauch A."/>
            <person name="Kohler T."/>
            <person name="Brinkrolf K."/>
        </authorList>
    </citation>
    <scope>NUCLEOTIDE SEQUENCE [LARGE SCALE GENOMIC DNA]</scope>
    <source>
        <strain evidence="3">ATCC 14091 / BCRC 22168 / CBS 111 / JCM 3599 / NBRC 0793 / NRRL Y-1031 F-60-10</strain>
    </source>
</reference>
<organism evidence="2 3">
    <name type="scientific">Wickerhamomyces ciferrii (strain ATCC 14091 / BCRC 22168 / CBS 111 / JCM 3599 / NBRC 0793 / NRRL Y-1031 F-60-10)</name>
    <name type="common">Yeast</name>
    <name type="synonym">Pichia ciferrii</name>
    <dbReference type="NCBI Taxonomy" id="1206466"/>
    <lineage>
        <taxon>Eukaryota</taxon>
        <taxon>Fungi</taxon>
        <taxon>Dikarya</taxon>
        <taxon>Ascomycota</taxon>
        <taxon>Saccharomycotina</taxon>
        <taxon>Saccharomycetes</taxon>
        <taxon>Phaffomycetales</taxon>
        <taxon>Wickerhamomycetaceae</taxon>
        <taxon>Wickerhamomyces</taxon>
    </lineage>
</organism>
<gene>
    <name evidence="2" type="ORF">BN7_4447</name>
</gene>
<feature type="compositionally biased region" description="Polar residues" evidence="1">
    <location>
        <begin position="45"/>
        <end position="62"/>
    </location>
</feature>
<dbReference type="eggNOG" id="ENOG502S20Y">
    <property type="taxonomic scope" value="Eukaryota"/>
</dbReference>
<dbReference type="Proteomes" id="UP000009328">
    <property type="component" value="Unassembled WGS sequence"/>
</dbReference>
<name>K0KUM3_WICCF</name>
<dbReference type="AlphaFoldDB" id="K0KUM3"/>
<keyword evidence="3" id="KW-1185">Reference proteome</keyword>
<feature type="region of interest" description="Disordered" evidence="1">
    <location>
        <begin position="30"/>
        <end position="82"/>
    </location>
</feature>
<dbReference type="EMBL" id="CAIF01000164">
    <property type="protein sequence ID" value="CCH44878.1"/>
    <property type="molecule type" value="Genomic_DNA"/>
</dbReference>
<accession>K0KUM3</accession>
<feature type="compositionally biased region" description="Low complexity" evidence="1">
    <location>
        <begin position="63"/>
        <end position="82"/>
    </location>
</feature>
<dbReference type="InParanoid" id="K0KUM3"/>
<evidence type="ECO:0000313" key="3">
    <source>
        <dbReference type="Proteomes" id="UP000009328"/>
    </source>
</evidence>
<dbReference type="HOGENOM" id="CLU_112963_0_0_1"/>
<comment type="caution">
    <text evidence="2">The sequence shown here is derived from an EMBL/GenBank/DDBJ whole genome shotgun (WGS) entry which is preliminary data.</text>
</comment>
<sequence length="236" mass="27605">MLSQNLLKFRSFQPNWRQIIRFKTTKPPTYFSEHLNESPTPIFDNDQSTNNNSQYSYPSNANPSQQSYIPQQPIQSQSSSSSSTRFSSMRDLSIVLSILALSYFAVDNYRTRIGLEAKIMEQSMTHMKSLAITQNNFNNQRRKRDLQLINERKNIQKREMKMVYHISMLRKQLIDAGLKPGMFTLYQSSNSWNTLLTLTLAEIDQAIEEFEKNVKMEYSLTMKAYVPNIHDYDSKK</sequence>